<keyword evidence="11" id="KW-1185">Reference proteome</keyword>
<evidence type="ECO:0000256" key="8">
    <source>
        <dbReference type="PROSITE-ProRule" id="PRU00042"/>
    </source>
</evidence>
<evidence type="ECO:0000256" key="6">
    <source>
        <dbReference type="ARBA" id="ARBA00023163"/>
    </source>
</evidence>
<keyword evidence="5" id="KW-0805">Transcription regulation</keyword>
<evidence type="ECO:0000256" key="4">
    <source>
        <dbReference type="ARBA" id="ARBA00022833"/>
    </source>
</evidence>
<dbReference type="PANTHER" id="PTHR45801">
    <property type="entry name" value="OS07G0101800 PROTEIN"/>
    <property type="match status" value="1"/>
</dbReference>
<keyword evidence="6" id="KW-0804">Transcription</keyword>
<proteinExistence type="predicted"/>
<comment type="caution">
    <text evidence="10">The sequence shown here is derived from an EMBL/GenBank/DDBJ whole genome shotgun (WGS) entry which is preliminary data.</text>
</comment>
<evidence type="ECO:0000256" key="7">
    <source>
        <dbReference type="ARBA" id="ARBA00023242"/>
    </source>
</evidence>
<dbReference type="InterPro" id="IPR052426">
    <property type="entry name" value="Plant_dev_regulator"/>
</dbReference>
<comment type="subcellular location">
    <subcellularLocation>
        <location evidence="1">Nucleus</location>
    </subcellularLocation>
</comment>
<evidence type="ECO:0000313" key="10">
    <source>
        <dbReference type="EMBL" id="KAK7278452.1"/>
    </source>
</evidence>
<evidence type="ECO:0000256" key="1">
    <source>
        <dbReference type="ARBA" id="ARBA00004123"/>
    </source>
</evidence>
<organism evidence="10 11">
    <name type="scientific">Clitoria ternatea</name>
    <name type="common">Butterfly pea</name>
    <dbReference type="NCBI Taxonomy" id="43366"/>
    <lineage>
        <taxon>Eukaryota</taxon>
        <taxon>Viridiplantae</taxon>
        <taxon>Streptophyta</taxon>
        <taxon>Embryophyta</taxon>
        <taxon>Tracheophyta</taxon>
        <taxon>Spermatophyta</taxon>
        <taxon>Magnoliopsida</taxon>
        <taxon>eudicotyledons</taxon>
        <taxon>Gunneridae</taxon>
        <taxon>Pentapetalae</taxon>
        <taxon>rosids</taxon>
        <taxon>fabids</taxon>
        <taxon>Fabales</taxon>
        <taxon>Fabaceae</taxon>
        <taxon>Papilionoideae</taxon>
        <taxon>50 kb inversion clade</taxon>
        <taxon>NPAAA clade</taxon>
        <taxon>indigoferoid/millettioid clade</taxon>
        <taxon>Phaseoleae</taxon>
        <taxon>Clitoria</taxon>
    </lineage>
</organism>
<dbReference type="Proteomes" id="UP001359559">
    <property type="component" value="Unassembled WGS sequence"/>
</dbReference>
<name>A0AAN9IGL7_CLITE</name>
<protein>
    <recommendedName>
        <fullName evidence="9">C2H2-type domain-containing protein</fullName>
    </recommendedName>
</protein>
<dbReference type="PANTHER" id="PTHR45801:SF84">
    <property type="entry name" value="C2H2-TYPE DOMAIN-CONTAINING PROTEIN"/>
    <property type="match status" value="1"/>
</dbReference>
<feature type="domain" description="C2H2-type" evidence="9">
    <location>
        <begin position="38"/>
        <end position="65"/>
    </location>
</feature>
<dbReference type="InterPro" id="IPR036236">
    <property type="entry name" value="Znf_C2H2_sf"/>
</dbReference>
<sequence>MNPAMNSDKVVSYEIFGEESDHQEENADDDTAGTKRSYECTFCRRGFTNAQALGGHMNIHRKDRARAKQVITPPNFSSSLPINKFMNNNDESMAFPFVSEISNQQPSRGYSILDSQRNCDMFLHPPPPSHAFQYQFFNSMSRPLSLNQDLQGANLSLQLGPSHVHDIHHQVRRGNQKDSEVDLELRLGFDPNRNRYFQDSPYNRLDASKKGEIWIRTNTENAFEAGIRGLD</sequence>
<dbReference type="GO" id="GO:0008270">
    <property type="term" value="F:zinc ion binding"/>
    <property type="evidence" value="ECO:0007669"/>
    <property type="project" value="UniProtKB-KW"/>
</dbReference>
<dbReference type="PROSITE" id="PS00028">
    <property type="entry name" value="ZINC_FINGER_C2H2_1"/>
    <property type="match status" value="1"/>
</dbReference>
<dbReference type="PROSITE" id="PS50157">
    <property type="entry name" value="ZINC_FINGER_C2H2_2"/>
    <property type="match status" value="1"/>
</dbReference>
<dbReference type="Gene3D" id="3.30.160.60">
    <property type="entry name" value="Classic Zinc Finger"/>
    <property type="match status" value="1"/>
</dbReference>
<keyword evidence="4" id="KW-0862">Zinc</keyword>
<keyword evidence="7" id="KW-0539">Nucleus</keyword>
<accession>A0AAN9IGL7</accession>
<dbReference type="SUPFAM" id="SSF57667">
    <property type="entry name" value="beta-beta-alpha zinc fingers"/>
    <property type="match status" value="1"/>
</dbReference>
<dbReference type="AlphaFoldDB" id="A0AAN9IGL7"/>
<evidence type="ECO:0000313" key="11">
    <source>
        <dbReference type="Proteomes" id="UP001359559"/>
    </source>
</evidence>
<dbReference type="EMBL" id="JAYKXN010000006">
    <property type="protein sequence ID" value="KAK7278452.1"/>
    <property type="molecule type" value="Genomic_DNA"/>
</dbReference>
<evidence type="ECO:0000259" key="9">
    <source>
        <dbReference type="PROSITE" id="PS50157"/>
    </source>
</evidence>
<evidence type="ECO:0000256" key="5">
    <source>
        <dbReference type="ARBA" id="ARBA00023015"/>
    </source>
</evidence>
<dbReference type="InterPro" id="IPR013087">
    <property type="entry name" value="Znf_C2H2_type"/>
</dbReference>
<evidence type="ECO:0000256" key="2">
    <source>
        <dbReference type="ARBA" id="ARBA00022723"/>
    </source>
</evidence>
<keyword evidence="2" id="KW-0479">Metal-binding</keyword>
<keyword evidence="3 8" id="KW-0863">Zinc-finger</keyword>
<gene>
    <name evidence="10" type="ORF">RJT34_23481</name>
</gene>
<dbReference type="GO" id="GO:0005634">
    <property type="term" value="C:nucleus"/>
    <property type="evidence" value="ECO:0007669"/>
    <property type="project" value="UniProtKB-SubCell"/>
</dbReference>
<reference evidence="10 11" key="1">
    <citation type="submission" date="2024-01" db="EMBL/GenBank/DDBJ databases">
        <title>The genomes of 5 underutilized Papilionoideae crops provide insights into root nodulation and disease resistance.</title>
        <authorList>
            <person name="Yuan L."/>
        </authorList>
    </citation>
    <scope>NUCLEOTIDE SEQUENCE [LARGE SCALE GENOMIC DNA]</scope>
    <source>
        <strain evidence="10">LY-2023</strain>
        <tissue evidence="10">Leaf</tissue>
    </source>
</reference>
<evidence type="ECO:0000256" key="3">
    <source>
        <dbReference type="ARBA" id="ARBA00022771"/>
    </source>
</evidence>